<feature type="region of interest" description="Disordered" evidence="3">
    <location>
        <begin position="18"/>
        <end position="44"/>
    </location>
</feature>
<accession>A0A9J6H6C8</accession>
<comment type="caution">
    <text evidence="4">The sequence shown here is derived from an EMBL/GenBank/DDBJ whole genome shotgun (WGS) entry which is preliminary data.</text>
</comment>
<dbReference type="Gene3D" id="1.10.10.1890">
    <property type="entry name" value="Ska1 microtubule binding domain-like"/>
    <property type="match status" value="1"/>
</dbReference>
<dbReference type="InterPro" id="IPR009829">
    <property type="entry name" value="SKA1"/>
</dbReference>
<dbReference type="Pfam" id="PF07160">
    <property type="entry name" value="SKA1"/>
    <property type="match status" value="1"/>
</dbReference>
<protein>
    <recommendedName>
        <fullName evidence="1">SKA complex subunit 1</fullName>
    </recommendedName>
    <alternativeName>
        <fullName evidence="2">Spindle and kinetochore-associated protein 1</fullName>
    </alternativeName>
</protein>
<dbReference type="InterPro" id="IPR042031">
    <property type="entry name" value="SKA1_MBD_sf"/>
</dbReference>
<reference evidence="4 5" key="1">
    <citation type="journal article" date="2020" name="Cell">
        <title>Large-Scale Comparative Analyses of Tick Genomes Elucidate Their Genetic Diversity and Vector Capacities.</title>
        <authorList>
            <consortium name="Tick Genome and Microbiome Consortium (TIGMIC)"/>
            <person name="Jia N."/>
            <person name="Wang J."/>
            <person name="Shi W."/>
            <person name="Du L."/>
            <person name="Sun Y."/>
            <person name="Zhan W."/>
            <person name="Jiang J.F."/>
            <person name="Wang Q."/>
            <person name="Zhang B."/>
            <person name="Ji P."/>
            <person name="Bell-Sakyi L."/>
            <person name="Cui X.M."/>
            <person name="Yuan T.T."/>
            <person name="Jiang B.G."/>
            <person name="Yang W.F."/>
            <person name="Lam T.T."/>
            <person name="Chang Q.C."/>
            <person name="Ding S.J."/>
            <person name="Wang X.J."/>
            <person name="Zhu J.G."/>
            <person name="Ruan X.D."/>
            <person name="Zhao L."/>
            <person name="Wei J.T."/>
            <person name="Ye R.Z."/>
            <person name="Que T.C."/>
            <person name="Du C.H."/>
            <person name="Zhou Y.H."/>
            <person name="Cheng J.X."/>
            <person name="Dai P.F."/>
            <person name="Guo W.B."/>
            <person name="Han X.H."/>
            <person name="Huang E.J."/>
            <person name="Li L.F."/>
            <person name="Wei W."/>
            <person name="Gao Y.C."/>
            <person name="Liu J.Z."/>
            <person name="Shao H.Z."/>
            <person name="Wang X."/>
            <person name="Wang C.C."/>
            <person name="Yang T.C."/>
            <person name="Huo Q.B."/>
            <person name="Li W."/>
            <person name="Chen H.Y."/>
            <person name="Chen S.E."/>
            <person name="Zhou L.G."/>
            <person name="Ni X.B."/>
            <person name="Tian J.H."/>
            <person name="Sheng Y."/>
            <person name="Liu T."/>
            <person name="Pan Y.S."/>
            <person name="Xia L.Y."/>
            <person name="Li J."/>
            <person name="Zhao F."/>
            <person name="Cao W.C."/>
        </authorList>
    </citation>
    <scope>NUCLEOTIDE SEQUENCE [LARGE SCALE GENOMIC DNA]</scope>
    <source>
        <strain evidence="4">HaeL-2018</strain>
    </source>
</reference>
<evidence type="ECO:0000313" key="5">
    <source>
        <dbReference type="Proteomes" id="UP000821853"/>
    </source>
</evidence>
<sequence length="172" mass="18948">MGCRRRRPATQLLARLTTDPRTSPERTRRALSRTSSTSRPLTEEEFASAKKCARSRFTLAGLNELVVAFNAALDAKYALLELPKSRLTGSAAEEDEPLLPAGDVRDERTALRHQQRPQHQGQRVRIDPRAHGFHGHHAPVQPAARDPLPAGHCAIRGGVKATLSPNITARRC</sequence>
<proteinExistence type="predicted"/>
<evidence type="ECO:0000256" key="1">
    <source>
        <dbReference type="ARBA" id="ARBA00047182"/>
    </source>
</evidence>
<organism evidence="4 5">
    <name type="scientific">Haemaphysalis longicornis</name>
    <name type="common">Bush tick</name>
    <dbReference type="NCBI Taxonomy" id="44386"/>
    <lineage>
        <taxon>Eukaryota</taxon>
        <taxon>Metazoa</taxon>
        <taxon>Ecdysozoa</taxon>
        <taxon>Arthropoda</taxon>
        <taxon>Chelicerata</taxon>
        <taxon>Arachnida</taxon>
        <taxon>Acari</taxon>
        <taxon>Parasitiformes</taxon>
        <taxon>Ixodida</taxon>
        <taxon>Ixodoidea</taxon>
        <taxon>Ixodidae</taxon>
        <taxon>Haemaphysalinae</taxon>
        <taxon>Haemaphysalis</taxon>
    </lineage>
</organism>
<dbReference type="VEuPathDB" id="VectorBase:HLOH_045256"/>
<dbReference type="EMBL" id="JABSTR010000989">
    <property type="protein sequence ID" value="KAH9383195.1"/>
    <property type="molecule type" value="Genomic_DNA"/>
</dbReference>
<evidence type="ECO:0000256" key="3">
    <source>
        <dbReference type="SAM" id="MobiDB-lite"/>
    </source>
</evidence>
<dbReference type="GO" id="GO:0007059">
    <property type="term" value="P:chromosome segregation"/>
    <property type="evidence" value="ECO:0007669"/>
    <property type="project" value="InterPro"/>
</dbReference>
<dbReference type="GO" id="GO:0008017">
    <property type="term" value="F:microtubule binding"/>
    <property type="evidence" value="ECO:0007669"/>
    <property type="project" value="InterPro"/>
</dbReference>
<keyword evidence="5" id="KW-1185">Reference proteome</keyword>
<evidence type="ECO:0000313" key="4">
    <source>
        <dbReference type="EMBL" id="KAH9383195.1"/>
    </source>
</evidence>
<name>A0A9J6H6C8_HAELO</name>
<dbReference type="AlphaFoldDB" id="A0A9J6H6C8"/>
<evidence type="ECO:0000256" key="2">
    <source>
        <dbReference type="ARBA" id="ARBA00047202"/>
    </source>
</evidence>
<gene>
    <name evidence="4" type="ORF">HPB48_024021</name>
</gene>
<dbReference type="GO" id="GO:0051301">
    <property type="term" value="P:cell division"/>
    <property type="evidence" value="ECO:0007669"/>
    <property type="project" value="InterPro"/>
</dbReference>
<dbReference type="Proteomes" id="UP000821853">
    <property type="component" value="Unassembled WGS sequence"/>
</dbReference>